<dbReference type="Proteomes" id="UP000557307">
    <property type="component" value="Unassembled WGS sequence"/>
</dbReference>
<evidence type="ECO:0000313" key="1">
    <source>
        <dbReference type="EMBL" id="MBB5284656.1"/>
    </source>
</evidence>
<keyword evidence="2" id="KW-1185">Reference proteome</keyword>
<organism evidence="1 2">
    <name type="scientific">Rhabdobacter roseus</name>
    <dbReference type="NCBI Taxonomy" id="1655419"/>
    <lineage>
        <taxon>Bacteria</taxon>
        <taxon>Pseudomonadati</taxon>
        <taxon>Bacteroidota</taxon>
        <taxon>Cytophagia</taxon>
        <taxon>Cytophagales</taxon>
        <taxon>Cytophagaceae</taxon>
        <taxon>Rhabdobacter</taxon>
    </lineage>
</organism>
<gene>
    <name evidence="1" type="ORF">HNQ92_002799</name>
</gene>
<name>A0A840TKD4_9BACT</name>
<proteinExistence type="predicted"/>
<accession>A0A840TKD4</accession>
<comment type="caution">
    <text evidence="1">The sequence shown here is derived from an EMBL/GenBank/DDBJ whole genome shotgun (WGS) entry which is preliminary data.</text>
</comment>
<dbReference type="EMBL" id="JACHGF010000003">
    <property type="protein sequence ID" value="MBB5284656.1"/>
    <property type="molecule type" value="Genomic_DNA"/>
</dbReference>
<protein>
    <recommendedName>
        <fullName evidence="3">DUF922 domain-containing protein</fullName>
    </recommendedName>
</protein>
<evidence type="ECO:0000313" key="2">
    <source>
        <dbReference type="Proteomes" id="UP000557307"/>
    </source>
</evidence>
<dbReference type="RefSeq" id="WP_184174573.1">
    <property type="nucleotide sequence ID" value="NZ_JACHGF010000003.1"/>
</dbReference>
<dbReference type="AlphaFoldDB" id="A0A840TKD4"/>
<sequence length="190" mass="21837">MSRVALIFLALCFPVLVYGQAKNLPKWERVISEMTKAQEGDTITYRSKKSLDWSDFKMSAVANNDLKAHIELTFGVFVKKANVWTGVTTIESYGGIRRDLSWVNPQYKSQQLLDYLQLKYEISHYFAKKLEKEINSKKINAGNTNKINGIIETHINGRDKALDELDSESDFGNRAEIIDKWKQKILSEEI</sequence>
<reference evidence="1 2" key="1">
    <citation type="submission" date="2020-08" db="EMBL/GenBank/DDBJ databases">
        <title>Genomic Encyclopedia of Type Strains, Phase IV (KMG-IV): sequencing the most valuable type-strain genomes for metagenomic binning, comparative biology and taxonomic classification.</title>
        <authorList>
            <person name="Goeker M."/>
        </authorList>
    </citation>
    <scope>NUCLEOTIDE SEQUENCE [LARGE SCALE GENOMIC DNA]</scope>
    <source>
        <strain evidence="1 2">DSM 105074</strain>
    </source>
</reference>
<evidence type="ECO:0008006" key="3">
    <source>
        <dbReference type="Google" id="ProtNLM"/>
    </source>
</evidence>